<dbReference type="GO" id="GO:0071949">
    <property type="term" value="F:FAD binding"/>
    <property type="evidence" value="ECO:0007669"/>
    <property type="project" value="InterPro"/>
</dbReference>
<sequence length="437" mass="49707">MSNTAVHLRKWRNWSGTVIAAPEELAYPRTIEEVASIVVKCSKEGKYIRVVGSGHSFSAVAASDQVLMSLDEMQGIVNVNRSENTATVWAGTKLKLLGELLHAKGLAQVNLGDIDVQSIAGAISTGTHGTGKRLGSISTQVIGLTVVNGLGEIIECTEESHPQLFKALQISLGSLGIIVQVKLKLKATYLLGYESMRMQLDKCLPQMSQLAEENRHFEMYWFPYANTCQVKIMNEVNFSTPETPIRDYFNEHIMENSLFGAMSMICKAMPSLTKTISRLSASNIPVTTKAAYSHKIYATKRKVRFNEMEYNVPAETMEDVIRDMRKAMDKHNFRVHFPVECRYVARDNIWLSPSYERDSAYIAIHMYRGMPYEQYFNTMEEIFLHYDGRPHWGKMHSLKGAQLQKLYKRWDDFIAIQSEMDPKRVLLSPYMQQLLHI</sequence>
<dbReference type="InterPro" id="IPR016166">
    <property type="entry name" value="FAD-bd_PCMH"/>
</dbReference>
<evidence type="ECO:0000256" key="3">
    <source>
        <dbReference type="ARBA" id="ARBA00022630"/>
    </source>
</evidence>
<evidence type="ECO:0000256" key="1">
    <source>
        <dbReference type="ARBA" id="ARBA00005147"/>
    </source>
</evidence>
<dbReference type="PANTHER" id="PTHR43762:SF1">
    <property type="entry name" value="D-ARABINONO-1,4-LACTONE OXIDASE"/>
    <property type="match status" value="1"/>
</dbReference>
<dbReference type="PROSITE" id="PS51387">
    <property type="entry name" value="FAD_PCMH"/>
    <property type="match status" value="1"/>
</dbReference>
<organism evidence="7 8">
    <name type="scientific">Candidatus Pristimantibacillus lignocellulolyticus</name>
    <dbReference type="NCBI Taxonomy" id="2994561"/>
    <lineage>
        <taxon>Bacteria</taxon>
        <taxon>Bacillati</taxon>
        <taxon>Bacillota</taxon>
        <taxon>Bacilli</taxon>
        <taxon>Bacillales</taxon>
        <taxon>Paenibacillaceae</taxon>
        <taxon>Candidatus Pristimantibacillus</taxon>
    </lineage>
</organism>
<evidence type="ECO:0000256" key="5">
    <source>
        <dbReference type="ARBA" id="ARBA00023002"/>
    </source>
</evidence>
<dbReference type="PANTHER" id="PTHR43762">
    <property type="entry name" value="L-GULONOLACTONE OXIDASE"/>
    <property type="match status" value="1"/>
</dbReference>
<dbReference type="GO" id="GO:0003885">
    <property type="term" value="F:D-arabinono-1,4-lactone oxidase activity"/>
    <property type="evidence" value="ECO:0007669"/>
    <property type="project" value="InterPro"/>
</dbReference>
<comment type="similarity">
    <text evidence="2">Belongs to the oxygen-dependent FAD-linked oxidoreductase family.</text>
</comment>
<accession>A0A9J6Z9R1</accession>
<proteinExistence type="inferred from homology"/>
<dbReference type="InterPro" id="IPR007173">
    <property type="entry name" value="ALO_C"/>
</dbReference>
<dbReference type="SUPFAM" id="SSF56176">
    <property type="entry name" value="FAD-binding/transporter-associated domain-like"/>
    <property type="match status" value="1"/>
</dbReference>
<reference evidence="7" key="1">
    <citation type="submission" date="2022-05" db="EMBL/GenBank/DDBJ databases">
        <title>Novel bacterial taxa in a minimal lignocellulolytic consortium and its capacity to transform plastics disclosed by genome-resolved metagenomics.</title>
        <authorList>
            <person name="Rodriguez C.A.D."/>
            <person name="Diaz-Garcia L."/>
            <person name="Herrera K."/>
            <person name="Tarazona N.A."/>
            <person name="Sproer C."/>
            <person name="Overmann J."/>
            <person name="Jimenez D.J."/>
        </authorList>
    </citation>
    <scope>NUCLEOTIDE SEQUENCE</scope>
    <source>
        <strain evidence="7">MAG5</strain>
    </source>
</reference>
<dbReference type="Gene3D" id="3.30.465.10">
    <property type="match status" value="1"/>
</dbReference>
<comment type="pathway">
    <text evidence="1">Cofactor biosynthesis; L-ascorbate biosynthesis.</text>
</comment>
<dbReference type="InterPro" id="IPR016169">
    <property type="entry name" value="FAD-bd_PCMH_sub2"/>
</dbReference>
<dbReference type="GO" id="GO:0016020">
    <property type="term" value="C:membrane"/>
    <property type="evidence" value="ECO:0007669"/>
    <property type="project" value="InterPro"/>
</dbReference>
<dbReference type="InterPro" id="IPR010031">
    <property type="entry name" value="FAD_lactone_oxidase-like"/>
</dbReference>
<evidence type="ECO:0000313" key="8">
    <source>
        <dbReference type="Proteomes" id="UP001056756"/>
    </source>
</evidence>
<dbReference type="Pfam" id="PF01565">
    <property type="entry name" value="FAD_binding_4"/>
    <property type="match status" value="1"/>
</dbReference>
<dbReference type="GO" id="GO:0019853">
    <property type="term" value="P:L-ascorbic acid biosynthetic process"/>
    <property type="evidence" value="ECO:0007669"/>
    <property type="project" value="UniProtKB-KW"/>
</dbReference>
<dbReference type="KEGG" id="plig:NAG76_12575"/>
<dbReference type="NCBIfam" id="TIGR01679">
    <property type="entry name" value="bact_FAD_ox"/>
    <property type="match status" value="1"/>
</dbReference>
<dbReference type="PIRSF" id="PIRSF000136">
    <property type="entry name" value="LGO_GLO"/>
    <property type="match status" value="1"/>
</dbReference>
<name>A0A9J6Z9R1_9BACL</name>
<dbReference type="InterPro" id="IPR016167">
    <property type="entry name" value="FAD-bd_PCMH_sub1"/>
</dbReference>
<feature type="domain" description="FAD-binding PCMH-type" evidence="6">
    <location>
        <begin position="18"/>
        <end position="188"/>
    </location>
</feature>
<keyword evidence="3" id="KW-0285">Flavoprotein</keyword>
<dbReference type="InterPro" id="IPR006094">
    <property type="entry name" value="Oxid_FAD_bind_N"/>
</dbReference>
<dbReference type="Gene3D" id="1.10.45.10">
    <property type="entry name" value="Vanillyl-alcohol Oxidase, Chain A, domain 4"/>
    <property type="match status" value="1"/>
</dbReference>
<keyword evidence="4" id="KW-0060">Ascorbate biosynthesis</keyword>
<dbReference type="Pfam" id="PF04030">
    <property type="entry name" value="ALO"/>
    <property type="match status" value="1"/>
</dbReference>
<dbReference type="InterPro" id="IPR016171">
    <property type="entry name" value="Vanillyl_alc_oxidase_C-sub2"/>
</dbReference>
<dbReference type="Proteomes" id="UP001056756">
    <property type="component" value="Chromosome"/>
</dbReference>
<evidence type="ECO:0000256" key="4">
    <source>
        <dbReference type="ARBA" id="ARBA00022644"/>
    </source>
</evidence>
<evidence type="ECO:0000256" key="2">
    <source>
        <dbReference type="ARBA" id="ARBA00005466"/>
    </source>
</evidence>
<dbReference type="EMBL" id="CP097899">
    <property type="protein sequence ID" value="URN92688.1"/>
    <property type="molecule type" value="Genomic_DNA"/>
</dbReference>
<protein>
    <submittedName>
        <fullName evidence="7">FAD-binding protein</fullName>
    </submittedName>
</protein>
<evidence type="ECO:0000259" key="6">
    <source>
        <dbReference type="PROSITE" id="PS51387"/>
    </source>
</evidence>
<gene>
    <name evidence="7" type="ORF">NAG76_12575</name>
</gene>
<keyword evidence="5" id="KW-0560">Oxidoreductase</keyword>
<dbReference type="InterPro" id="IPR006093">
    <property type="entry name" value="Oxy_OxRdtase_FAD_BS"/>
</dbReference>
<dbReference type="Gene3D" id="3.30.70.2520">
    <property type="match status" value="1"/>
</dbReference>
<dbReference type="PROSITE" id="PS00862">
    <property type="entry name" value="OX2_COVAL_FAD"/>
    <property type="match status" value="1"/>
</dbReference>
<evidence type="ECO:0000313" key="7">
    <source>
        <dbReference type="EMBL" id="URN92688.1"/>
    </source>
</evidence>
<dbReference type="InterPro" id="IPR036318">
    <property type="entry name" value="FAD-bd_PCMH-like_sf"/>
</dbReference>
<dbReference type="Gene3D" id="3.30.43.10">
    <property type="entry name" value="Uridine Diphospho-n-acetylenolpyruvylglucosamine Reductase, domain 2"/>
    <property type="match status" value="1"/>
</dbReference>
<dbReference type="AlphaFoldDB" id="A0A9J6Z9R1"/>